<feature type="transmembrane region" description="Helical" evidence="4">
    <location>
        <begin position="259"/>
        <end position="275"/>
    </location>
</feature>
<feature type="transmembrane region" description="Helical" evidence="4">
    <location>
        <begin position="311"/>
        <end position="329"/>
    </location>
</feature>
<comment type="caution">
    <text evidence="6">The sequence shown here is derived from an EMBL/GenBank/DDBJ whole genome shotgun (WGS) entry which is preliminary data.</text>
</comment>
<keyword evidence="7" id="KW-1185">Reference proteome</keyword>
<feature type="transmembrane region" description="Helical" evidence="4">
    <location>
        <begin position="227"/>
        <end position="247"/>
    </location>
</feature>
<evidence type="ECO:0000256" key="4">
    <source>
        <dbReference type="SAM" id="Phobius"/>
    </source>
</evidence>
<dbReference type="Gene3D" id="1.20.1250.20">
    <property type="entry name" value="MFS general substrate transporter like domains"/>
    <property type="match status" value="1"/>
</dbReference>
<dbReference type="PANTHER" id="PTHR42910:SF1">
    <property type="entry name" value="MAJOR FACILITATOR SUPERFAMILY (MFS) PROFILE DOMAIN-CONTAINING PROTEIN"/>
    <property type="match status" value="1"/>
</dbReference>
<accession>A0ABT6DIQ3</accession>
<sequence length="399" mass="42541">MSSSLSTNSPSTNSKQLSPTTVWIMAIATGLSVANLYYNQPLLADLQASFGITVKEVGIIPTLTQVGYALGMLFLVPLGDMFEKRKLIVITSLLVTIALLIAATAQSLLTMAIASLLIGLMTMTPQLILPFAAHLAEAKTRGKVIGIIMAGLLIGILLSRTLSGFVGSIFGWRAVFYFASALMMVLAAGLYFILPSSEVSFSGSYGKLLKSIWTIVKEEPTLRQSSLIGAMIFGIFSSIWATLIFVLSAPHFGYGAKEVGLFGLLGAAGAAAAPLMGRVSDKKGPRYGLGLGLVVIAFSVLILFFSGKSMLGLILGIFIMDFGLQAAHVSNQTRIFALREDARSRINTVYMFTYFMGGAMGSLLGSFAWNTGEWTGVSILCAILSALSLFTFWLGRKTA</sequence>
<evidence type="ECO:0000313" key="7">
    <source>
        <dbReference type="Proteomes" id="UP001152321"/>
    </source>
</evidence>
<feature type="domain" description="Major facilitator superfamily (MFS) profile" evidence="5">
    <location>
        <begin position="18"/>
        <end position="399"/>
    </location>
</feature>
<evidence type="ECO:0000259" key="5">
    <source>
        <dbReference type="PROSITE" id="PS50850"/>
    </source>
</evidence>
<keyword evidence="1 4" id="KW-0812">Transmembrane</keyword>
<dbReference type="InterPro" id="IPR020846">
    <property type="entry name" value="MFS_dom"/>
</dbReference>
<feature type="transmembrane region" description="Helical" evidence="4">
    <location>
        <begin position="111"/>
        <end position="132"/>
    </location>
</feature>
<protein>
    <submittedName>
        <fullName evidence="6">MFS transporter</fullName>
    </submittedName>
</protein>
<keyword evidence="3 4" id="KW-0472">Membrane</keyword>
<feature type="transmembrane region" description="Helical" evidence="4">
    <location>
        <begin position="287"/>
        <end position="305"/>
    </location>
</feature>
<evidence type="ECO:0000256" key="2">
    <source>
        <dbReference type="ARBA" id="ARBA00022989"/>
    </source>
</evidence>
<dbReference type="Pfam" id="PF07690">
    <property type="entry name" value="MFS_1"/>
    <property type="match status" value="1"/>
</dbReference>
<reference evidence="6" key="1">
    <citation type="submission" date="2022-08" db="EMBL/GenBank/DDBJ databases">
        <title>Novel Bdellovibrio Species Isolated from Svalbard: Designation Bdellovibrio svalbardensis.</title>
        <authorList>
            <person name="Mitchell R.J."/>
            <person name="Choi S.Y."/>
        </authorList>
    </citation>
    <scope>NUCLEOTIDE SEQUENCE</scope>
    <source>
        <strain evidence="6">PAP01</strain>
    </source>
</reference>
<dbReference type="InterPro" id="IPR011701">
    <property type="entry name" value="MFS"/>
</dbReference>
<proteinExistence type="predicted"/>
<feature type="transmembrane region" description="Helical" evidence="4">
    <location>
        <begin position="174"/>
        <end position="194"/>
    </location>
</feature>
<dbReference type="Proteomes" id="UP001152321">
    <property type="component" value="Unassembled WGS sequence"/>
</dbReference>
<evidence type="ECO:0000256" key="1">
    <source>
        <dbReference type="ARBA" id="ARBA00022692"/>
    </source>
</evidence>
<dbReference type="RefSeq" id="WP_277578128.1">
    <property type="nucleotide sequence ID" value="NZ_JANRMI010000002.1"/>
</dbReference>
<evidence type="ECO:0000313" key="6">
    <source>
        <dbReference type="EMBL" id="MDG0816651.1"/>
    </source>
</evidence>
<feature type="transmembrane region" description="Helical" evidence="4">
    <location>
        <begin position="375"/>
        <end position="395"/>
    </location>
</feature>
<dbReference type="EMBL" id="JANRMI010000002">
    <property type="protein sequence ID" value="MDG0816651.1"/>
    <property type="molecule type" value="Genomic_DNA"/>
</dbReference>
<feature type="transmembrane region" description="Helical" evidence="4">
    <location>
        <begin position="349"/>
        <end position="369"/>
    </location>
</feature>
<dbReference type="PANTHER" id="PTHR42910">
    <property type="entry name" value="TRANSPORTER SCO4007-RELATED"/>
    <property type="match status" value="1"/>
</dbReference>
<dbReference type="SUPFAM" id="SSF103473">
    <property type="entry name" value="MFS general substrate transporter"/>
    <property type="match status" value="1"/>
</dbReference>
<dbReference type="PROSITE" id="PS50850">
    <property type="entry name" value="MFS"/>
    <property type="match status" value="1"/>
</dbReference>
<feature type="transmembrane region" description="Helical" evidence="4">
    <location>
        <begin position="144"/>
        <end position="162"/>
    </location>
</feature>
<feature type="transmembrane region" description="Helical" evidence="4">
    <location>
        <begin position="58"/>
        <end position="75"/>
    </location>
</feature>
<dbReference type="CDD" id="cd17324">
    <property type="entry name" value="MFS_NepI_like"/>
    <property type="match status" value="1"/>
</dbReference>
<organism evidence="6 7">
    <name type="scientific">Bdellovibrio svalbardensis</name>
    <dbReference type="NCBI Taxonomy" id="2972972"/>
    <lineage>
        <taxon>Bacteria</taxon>
        <taxon>Pseudomonadati</taxon>
        <taxon>Bdellovibrionota</taxon>
        <taxon>Bdellovibrionia</taxon>
        <taxon>Bdellovibrionales</taxon>
        <taxon>Pseudobdellovibrionaceae</taxon>
        <taxon>Bdellovibrio</taxon>
    </lineage>
</organism>
<feature type="transmembrane region" description="Helical" evidence="4">
    <location>
        <begin position="87"/>
        <end position="105"/>
    </location>
</feature>
<keyword evidence="2 4" id="KW-1133">Transmembrane helix</keyword>
<evidence type="ECO:0000256" key="3">
    <source>
        <dbReference type="ARBA" id="ARBA00023136"/>
    </source>
</evidence>
<feature type="transmembrane region" description="Helical" evidence="4">
    <location>
        <begin position="21"/>
        <end position="38"/>
    </location>
</feature>
<name>A0ABT6DIQ3_9BACT</name>
<dbReference type="InterPro" id="IPR036259">
    <property type="entry name" value="MFS_trans_sf"/>
</dbReference>
<gene>
    <name evidence="6" type="ORF">NWE73_09765</name>
</gene>